<dbReference type="PROSITE" id="PS51832">
    <property type="entry name" value="HD_GYP"/>
    <property type="match status" value="1"/>
</dbReference>
<dbReference type="GO" id="GO:0016787">
    <property type="term" value="F:hydrolase activity"/>
    <property type="evidence" value="ECO:0007669"/>
    <property type="project" value="UniProtKB-KW"/>
</dbReference>
<organism evidence="5">
    <name type="scientific">Granulicella tundricola (strain ATCC BAA-1859 / DSM 23138 / MP5ACTX9)</name>
    <dbReference type="NCBI Taxonomy" id="1198114"/>
    <lineage>
        <taxon>Bacteria</taxon>
        <taxon>Pseudomonadati</taxon>
        <taxon>Acidobacteriota</taxon>
        <taxon>Terriglobia</taxon>
        <taxon>Terriglobales</taxon>
        <taxon>Acidobacteriaceae</taxon>
        <taxon>Granulicella</taxon>
    </lineage>
</organism>
<evidence type="ECO:0000259" key="2">
    <source>
        <dbReference type="PROSITE" id="PS51831"/>
    </source>
</evidence>
<dbReference type="InterPro" id="IPR006675">
    <property type="entry name" value="HDIG_dom"/>
</dbReference>
<evidence type="ECO:0000256" key="1">
    <source>
        <dbReference type="SAM" id="MobiDB-lite"/>
    </source>
</evidence>
<dbReference type="STRING" id="1198114.AciX9_0161"/>
<gene>
    <name evidence="4" type="ordered locus">AciX9_0161</name>
</gene>
<dbReference type="InterPro" id="IPR006674">
    <property type="entry name" value="HD_domain"/>
</dbReference>
<dbReference type="SMART" id="SM00471">
    <property type="entry name" value="HDc"/>
    <property type="match status" value="1"/>
</dbReference>
<dbReference type="PANTHER" id="PTHR45228:SF5">
    <property type="entry name" value="CYCLIC DI-GMP PHOSPHODIESTERASE VC_1348-RELATED"/>
    <property type="match status" value="1"/>
</dbReference>
<accession>E8WV60</accession>
<keyword evidence="5" id="KW-1185">Reference proteome</keyword>
<dbReference type="AlphaFoldDB" id="E8WV60"/>
<dbReference type="EMBL" id="CP002480">
    <property type="protein sequence ID" value="ADW67235.1"/>
    <property type="molecule type" value="Genomic_DNA"/>
</dbReference>
<reference evidence="5" key="1">
    <citation type="submission" date="2011-01" db="EMBL/GenBank/DDBJ databases">
        <title>Complete sequence of chromosome of Acidobacterium sp. MP5ACTX9.</title>
        <authorList>
            <consortium name="US DOE Joint Genome Institute"/>
            <person name="Lucas S."/>
            <person name="Copeland A."/>
            <person name="Lapidus A."/>
            <person name="Cheng J.-F."/>
            <person name="Goodwin L."/>
            <person name="Pitluck S."/>
            <person name="Teshima H."/>
            <person name="Detter J.C."/>
            <person name="Han C."/>
            <person name="Tapia R."/>
            <person name="Land M."/>
            <person name="Hauser L."/>
            <person name="Kyrpides N."/>
            <person name="Ivanova N."/>
            <person name="Ovchinnikova G."/>
            <person name="Pagani I."/>
            <person name="Rawat S.R."/>
            <person name="Mannisto M."/>
            <person name="Haggblom M.M."/>
            <person name="Woyke T."/>
        </authorList>
    </citation>
    <scope>NUCLEOTIDE SEQUENCE [LARGE SCALE GENOMIC DNA]</scope>
    <source>
        <strain evidence="5">MP5ACTX9</strain>
    </source>
</reference>
<proteinExistence type="predicted"/>
<dbReference type="Gene3D" id="1.10.3210.10">
    <property type="entry name" value="Hypothetical protein af1432"/>
    <property type="match status" value="2"/>
</dbReference>
<dbReference type="NCBIfam" id="TIGR00277">
    <property type="entry name" value="HDIG"/>
    <property type="match status" value="1"/>
</dbReference>
<dbReference type="KEGG" id="acm:AciX9_0161"/>
<dbReference type="Proteomes" id="UP000000343">
    <property type="component" value="Chromosome"/>
</dbReference>
<evidence type="ECO:0000259" key="3">
    <source>
        <dbReference type="PROSITE" id="PS51832"/>
    </source>
</evidence>
<keyword evidence="4" id="KW-0378">Hydrolase</keyword>
<dbReference type="Pfam" id="PF13487">
    <property type="entry name" value="HD_5"/>
    <property type="match status" value="2"/>
</dbReference>
<feature type="domain" description="HD-GYP" evidence="3">
    <location>
        <begin position="278"/>
        <end position="469"/>
    </location>
</feature>
<dbReference type="HOGENOM" id="CLU_040286_1_0_0"/>
<dbReference type="InterPro" id="IPR037522">
    <property type="entry name" value="HD_GYP_dom"/>
</dbReference>
<feature type="region of interest" description="Disordered" evidence="1">
    <location>
        <begin position="1"/>
        <end position="20"/>
    </location>
</feature>
<evidence type="ECO:0000313" key="4">
    <source>
        <dbReference type="EMBL" id="ADW67235.1"/>
    </source>
</evidence>
<protein>
    <submittedName>
        <fullName evidence="4">Metal dependent phosphohydrolase</fullName>
    </submittedName>
</protein>
<name>E8WV60_GRATM</name>
<dbReference type="CDD" id="cd00077">
    <property type="entry name" value="HDc"/>
    <property type="match status" value="1"/>
</dbReference>
<evidence type="ECO:0000313" key="5">
    <source>
        <dbReference type="Proteomes" id="UP000000343"/>
    </source>
</evidence>
<feature type="compositionally biased region" description="Low complexity" evidence="1">
    <location>
        <begin position="1"/>
        <end position="19"/>
    </location>
</feature>
<dbReference type="SUPFAM" id="SSF109604">
    <property type="entry name" value="HD-domain/PDEase-like"/>
    <property type="match status" value="2"/>
</dbReference>
<dbReference type="RefSeq" id="WP_013578563.1">
    <property type="nucleotide sequence ID" value="NC_015064.1"/>
</dbReference>
<dbReference type="PROSITE" id="PS51831">
    <property type="entry name" value="HD"/>
    <property type="match status" value="1"/>
</dbReference>
<dbReference type="OrthoDB" id="9804747at2"/>
<dbReference type="PANTHER" id="PTHR45228">
    <property type="entry name" value="CYCLIC DI-GMP PHOSPHODIESTERASE TM_0186-RELATED"/>
    <property type="match status" value="1"/>
</dbReference>
<feature type="domain" description="HD" evidence="2">
    <location>
        <begin position="300"/>
        <end position="409"/>
    </location>
</feature>
<sequence length="469" mass="51612">MIATAERAAAKSSRSQSSSNPEQVTFSSIIAALSFALDLTEGAQPGHALRTCLIGIRIGTEMGLSQDQLSDLYYALLLKDAGCSSNATRLYQIVGGDEIRAKAFTKTNDWTRFEWKQIQFLLRHVHAQDKIANRFKAIGDMIKKSSQNAEILFRLRCNQGAQVVRDLGLGQGTADAVYNLDEHWNGLGYPDRLSGDAIPLLARIVSISQTLEVFHQQYGPAAALDCIQRRSGRWFDPLVVRAAVSLMRRNALFVDIDSPVLKHYVASLEPSLRSLPADPQTIDSICVAFAGVVDAKSHSTYMHSTEVARIAVELGAYLGLNDSELVTLRRAGLLHDIGKLSVPNSILDKPGKLDASEWACVKMHPHYTYEILSRIPTFGEIANISASHHEKLDGSGYYRGLMADDLCYMSRILTVADMFEALSANRPYRGPMSKADVLNILRKDVPHAIDPTVFAALESIIEINNLKVA</sequence>
<dbReference type="InterPro" id="IPR003607">
    <property type="entry name" value="HD/PDEase_dom"/>
</dbReference>
<dbReference type="InterPro" id="IPR052020">
    <property type="entry name" value="Cyclic_di-GMP/3'3'-cGAMP_PDE"/>
</dbReference>
<dbReference type="eggNOG" id="COG2206">
    <property type="taxonomic scope" value="Bacteria"/>
</dbReference>
<dbReference type="PaxDb" id="1198114-AciX9_0161"/>